<protein>
    <submittedName>
        <fullName evidence="2">Uncharacterized protein</fullName>
    </submittedName>
</protein>
<reference evidence="2" key="1">
    <citation type="journal article" date="2019" name="MBio">
        <title>Virus Genomes from Deep Sea Sediments Expand the Ocean Megavirome and Support Independent Origins of Viral Gigantism.</title>
        <authorList>
            <person name="Backstrom D."/>
            <person name="Yutin N."/>
            <person name="Jorgensen S.L."/>
            <person name="Dharamshi J."/>
            <person name="Homa F."/>
            <person name="Zaremba-Niedwiedzka K."/>
            <person name="Spang A."/>
            <person name="Wolf Y.I."/>
            <person name="Koonin E.V."/>
            <person name="Ettema T.J."/>
        </authorList>
    </citation>
    <scope>NUCLEOTIDE SEQUENCE</scope>
</reference>
<organism evidence="2">
    <name type="scientific">Mimivirus LCMiAC02</name>
    <dbReference type="NCBI Taxonomy" id="2506609"/>
    <lineage>
        <taxon>Viruses</taxon>
        <taxon>Varidnaviria</taxon>
        <taxon>Bamfordvirae</taxon>
        <taxon>Nucleocytoviricota</taxon>
        <taxon>Megaviricetes</taxon>
        <taxon>Imitervirales</taxon>
        <taxon>Mimiviridae</taxon>
        <taxon>Klosneuvirinae</taxon>
    </lineage>
</organism>
<evidence type="ECO:0000313" key="2">
    <source>
        <dbReference type="EMBL" id="QBK89371.1"/>
    </source>
</evidence>
<sequence>MDFIKEFFGNIKIWKTVILITVIFLFIVNPFTYKLLDGITGEYINLANMEGCPTTHGMLIHAFIFLVILRLVFAFGLI</sequence>
<keyword evidence="1" id="KW-0472">Membrane</keyword>
<keyword evidence="1" id="KW-1133">Transmembrane helix</keyword>
<keyword evidence="1" id="KW-0812">Transmembrane</keyword>
<evidence type="ECO:0000256" key="1">
    <source>
        <dbReference type="SAM" id="Phobius"/>
    </source>
</evidence>
<feature type="transmembrane region" description="Helical" evidence="1">
    <location>
        <begin position="12"/>
        <end position="33"/>
    </location>
</feature>
<feature type="transmembrane region" description="Helical" evidence="1">
    <location>
        <begin position="58"/>
        <end position="77"/>
    </location>
</feature>
<dbReference type="EMBL" id="MK500418">
    <property type="protein sequence ID" value="QBK89371.1"/>
    <property type="molecule type" value="Genomic_DNA"/>
</dbReference>
<proteinExistence type="predicted"/>
<accession>A0A4P6VS31</accession>
<gene>
    <name evidence="2" type="ORF">LCMiAC02_04660</name>
</gene>
<name>A0A4P6VS31_9VIRU</name>